<dbReference type="SMART" id="SM00428">
    <property type="entry name" value="H3"/>
    <property type="match status" value="1"/>
</dbReference>
<comment type="caution">
    <text evidence="2">The sequence shown here is derived from an EMBL/GenBank/DDBJ whole genome shotgun (WGS) entry which is preliminary data.</text>
</comment>
<dbReference type="PANTHER" id="PTHR11426">
    <property type="entry name" value="HISTONE H3"/>
    <property type="match status" value="1"/>
</dbReference>
<dbReference type="SUPFAM" id="SSF47113">
    <property type="entry name" value="Histone-fold"/>
    <property type="match status" value="1"/>
</dbReference>
<accession>A0AAD5WF47</accession>
<protein>
    <recommendedName>
        <fullName evidence="4">Histone H2A/H2B/H3 domain-containing protein</fullName>
    </recommendedName>
</protein>
<dbReference type="InterPro" id="IPR000164">
    <property type="entry name" value="Histone_H3/CENP-A"/>
</dbReference>
<dbReference type="EMBL" id="JAHQIW010006050">
    <property type="protein sequence ID" value="KAJ1367954.1"/>
    <property type="molecule type" value="Genomic_DNA"/>
</dbReference>
<dbReference type="GO" id="GO:0030527">
    <property type="term" value="F:structural constituent of chromatin"/>
    <property type="evidence" value="ECO:0007669"/>
    <property type="project" value="InterPro"/>
</dbReference>
<dbReference type="GO" id="GO:0003677">
    <property type="term" value="F:DNA binding"/>
    <property type="evidence" value="ECO:0007669"/>
    <property type="project" value="InterPro"/>
</dbReference>
<dbReference type="AlphaFoldDB" id="A0AAD5WF47"/>
<dbReference type="InterPro" id="IPR009072">
    <property type="entry name" value="Histone-fold"/>
</dbReference>
<evidence type="ECO:0000256" key="1">
    <source>
        <dbReference type="ARBA" id="ARBA00010343"/>
    </source>
</evidence>
<sequence>MARTKRTPRKSTEEIEFRRRHLAIKRVAGGVAKPHRYRPGTVALREIRQYQKSTELLTCKRPFQMTNQINDLFIEEAFEAYVVGLSEVHQLMCSSCKACHYHAHGHTTCTQHSFSRSEWIEQTPPQQAHHMFRRVENLFEGHNVVLNSTCSVDMAASVFV</sequence>
<dbReference type="GO" id="GO:0046982">
    <property type="term" value="F:protein heterodimerization activity"/>
    <property type="evidence" value="ECO:0007669"/>
    <property type="project" value="InterPro"/>
</dbReference>
<comment type="similarity">
    <text evidence="1">Belongs to the histone H3 family.</text>
</comment>
<organism evidence="2 3">
    <name type="scientific">Parelaphostrongylus tenuis</name>
    <name type="common">Meningeal worm</name>
    <dbReference type="NCBI Taxonomy" id="148309"/>
    <lineage>
        <taxon>Eukaryota</taxon>
        <taxon>Metazoa</taxon>
        <taxon>Ecdysozoa</taxon>
        <taxon>Nematoda</taxon>
        <taxon>Chromadorea</taxon>
        <taxon>Rhabditida</taxon>
        <taxon>Rhabditina</taxon>
        <taxon>Rhabditomorpha</taxon>
        <taxon>Strongyloidea</taxon>
        <taxon>Metastrongylidae</taxon>
        <taxon>Parelaphostrongylus</taxon>
    </lineage>
</organism>
<reference evidence="2" key="1">
    <citation type="submission" date="2021-06" db="EMBL/GenBank/DDBJ databases">
        <title>Parelaphostrongylus tenuis whole genome reference sequence.</title>
        <authorList>
            <person name="Garwood T.J."/>
            <person name="Larsen P.A."/>
            <person name="Fountain-Jones N.M."/>
            <person name="Garbe J.R."/>
            <person name="Macchietto M.G."/>
            <person name="Kania S.A."/>
            <person name="Gerhold R.W."/>
            <person name="Richards J.E."/>
            <person name="Wolf T.M."/>
        </authorList>
    </citation>
    <scope>NUCLEOTIDE SEQUENCE</scope>
    <source>
        <strain evidence="2">MNPRO001-30</strain>
        <tissue evidence="2">Meninges</tissue>
    </source>
</reference>
<evidence type="ECO:0000313" key="3">
    <source>
        <dbReference type="Proteomes" id="UP001196413"/>
    </source>
</evidence>
<gene>
    <name evidence="2" type="ORF">KIN20_028992</name>
</gene>
<keyword evidence="3" id="KW-1185">Reference proteome</keyword>
<evidence type="ECO:0008006" key="4">
    <source>
        <dbReference type="Google" id="ProtNLM"/>
    </source>
</evidence>
<dbReference type="Proteomes" id="UP001196413">
    <property type="component" value="Unassembled WGS sequence"/>
</dbReference>
<dbReference type="Gene3D" id="1.10.20.10">
    <property type="entry name" value="Histone, subunit A"/>
    <property type="match status" value="1"/>
</dbReference>
<proteinExistence type="inferred from homology"/>
<dbReference type="GO" id="GO:0000786">
    <property type="term" value="C:nucleosome"/>
    <property type="evidence" value="ECO:0007669"/>
    <property type="project" value="InterPro"/>
</dbReference>
<name>A0AAD5WF47_PARTN</name>
<evidence type="ECO:0000313" key="2">
    <source>
        <dbReference type="EMBL" id="KAJ1367954.1"/>
    </source>
</evidence>